<name>A0A9W7DRJ3_9STRA</name>
<comment type="caution">
    <text evidence="2">The sequence shown here is derived from an EMBL/GenBank/DDBJ whole genome shotgun (WGS) entry which is preliminary data.</text>
</comment>
<dbReference type="Proteomes" id="UP001165085">
    <property type="component" value="Unassembled WGS sequence"/>
</dbReference>
<feature type="chain" id="PRO_5040939394" evidence="1">
    <location>
        <begin position="22"/>
        <end position="143"/>
    </location>
</feature>
<accession>A0A9W7DRJ3</accession>
<dbReference type="EMBL" id="BRXY01000005">
    <property type="protein sequence ID" value="GMH51680.1"/>
    <property type="molecule type" value="Genomic_DNA"/>
</dbReference>
<evidence type="ECO:0000256" key="1">
    <source>
        <dbReference type="SAM" id="SignalP"/>
    </source>
</evidence>
<organism evidence="2 3">
    <name type="scientific">Triparma strigata</name>
    <dbReference type="NCBI Taxonomy" id="1606541"/>
    <lineage>
        <taxon>Eukaryota</taxon>
        <taxon>Sar</taxon>
        <taxon>Stramenopiles</taxon>
        <taxon>Ochrophyta</taxon>
        <taxon>Bolidophyceae</taxon>
        <taxon>Parmales</taxon>
        <taxon>Triparmaceae</taxon>
        <taxon>Triparma</taxon>
    </lineage>
</organism>
<keyword evidence="1" id="KW-0732">Signal</keyword>
<gene>
    <name evidence="2" type="ORF">TrST_g11014</name>
</gene>
<evidence type="ECO:0000313" key="2">
    <source>
        <dbReference type="EMBL" id="GMH51680.1"/>
    </source>
</evidence>
<evidence type="ECO:0000313" key="3">
    <source>
        <dbReference type="Proteomes" id="UP001165085"/>
    </source>
</evidence>
<dbReference type="AlphaFoldDB" id="A0A9W7DRJ3"/>
<protein>
    <submittedName>
        <fullName evidence="2">Uncharacterized protein</fullName>
    </submittedName>
</protein>
<reference evidence="3" key="1">
    <citation type="journal article" date="2023" name="Commun. Biol.">
        <title>Genome analysis of Parmales, the sister group of diatoms, reveals the evolutionary specialization of diatoms from phago-mixotrophs to photoautotrophs.</title>
        <authorList>
            <person name="Ban H."/>
            <person name="Sato S."/>
            <person name="Yoshikawa S."/>
            <person name="Yamada K."/>
            <person name="Nakamura Y."/>
            <person name="Ichinomiya M."/>
            <person name="Sato N."/>
            <person name="Blanc-Mathieu R."/>
            <person name="Endo H."/>
            <person name="Kuwata A."/>
            <person name="Ogata H."/>
        </authorList>
    </citation>
    <scope>NUCLEOTIDE SEQUENCE [LARGE SCALE GENOMIC DNA]</scope>
    <source>
        <strain evidence="3">NIES 3701</strain>
    </source>
</reference>
<keyword evidence="3" id="KW-1185">Reference proteome</keyword>
<sequence>MMRRAIFIFVYCLTVLGGVEGQEDGWKMTDRFHGFRYSIPTSSATLHSTLLTLAQSSSCFGWSQTSSSSTVGEYRCPKAVGREVQKTLENEHDAVIKVYEDTKIKLHFSRFKELDSKRITCFKDEPHKCGRAEKGGGEGKEEL</sequence>
<feature type="signal peptide" evidence="1">
    <location>
        <begin position="1"/>
        <end position="21"/>
    </location>
</feature>
<proteinExistence type="predicted"/>
<dbReference type="OrthoDB" id="73375at2759"/>